<dbReference type="AlphaFoldDB" id="A0A0V1EBB9"/>
<evidence type="ECO:0000313" key="1">
    <source>
        <dbReference type="EMBL" id="KRY70642.1"/>
    </source>
</evidence>
<protein>
    <submittedName>
        <fullName evidence="1">Uncharacterized protein</fullName>
    </submittedName>
</protein>
<keyword evidence="5" id="KW-1185">Reference proteome</keyword>
<dbReference type="EMBL" id="JYDS01000046">
    <property type="protein sequence ID" value="KRZ29396.1"/>
    <property type="molecule type" value="Genomic_DNA"/>
</dbReference>
<organism evidence="1 4">
    <name type="scientific">Trichinella pseudospiralis</name>
    <name type="common">Parasitic roundworm</name>
    <dbReference type="NCBI Taxonomy" id="6337"/>
    <lineage>
        <taxon>Eukaryota</taxon>
        <taxon>Metazoa</taxon>
        <taxon>Ecdysozoa</taxon>
        <taxon>Nematoda</taxon>
        <taxon>Enoplea</taxon>
        <taxon>Dorylaimia</taxon>
        <taxon>Trichinellida</taxon>
        <taxon>Trichinellidae</taxon>
        <taxon>Trichinella</taxon>
    </lineage>
</organism>
<name>A0A0V1EBB9_TRIPS</name>
<proteinExistence type="predicted"/>
<comment type="caution">
    <text evidence="1">The sequence shown here is derived from an EMBL/GenBank/DDBJ whole genome shotgun (WGS) entry which is preliminary data.</text>
</comment>
<evidence type="ECO:0000313" key="2">
    <source>
        <dbReference type="EMBL" id="KRZ29396.1"/>
    </source>
</evidence>
<evidence type="ECO:0000313" key="3">
    <source>
        <dbReference type="EMBL" id="KRZ38521.1"/>
    </source>
</evidence>
<sequence>MINKLRISRIVSTYHRSRGCRQNNCVDKTGLNCDSFHNQELKQKLRPDKPCNRGLQNLKCWDVGSRGSLVPVLQAEVASGH</sequence>
<dbReference type="EMBL" id="JYDR01000070">
    <property type="protein sequence ID" value="KRY70642.1"/>
    <property type="molecule type" value="Genomic_DNA"/>
</dbReference>
<dbReference type="EMBL" id="JYDV01000045">
    <property type="protein sequence ID" value="KRZ38521.1"/>
    <property type="molecule type" value="Genomic_DNA"/>
</dbReference>
<evidence type="ECO:0000313" key="5">
    <source>
        <dbReference type="Proteomes" id="UP000054805"/>
    </source>
</evidence>
<evidence type="ECO:0000313" key="4">
    <source>
        <dbReference type="Proteomes" id="UP000054632"/>
    </source>
</evidence>
<accession>A0A0V1EBB9</accession>
<reference evidence="4 5" key="1">
    <citation type="submission" date="2015-01" db="EMBL/GenBank/DDBJ databases">
        <title>Evolution of Trichinella species and genotypes.</title>
        <authorList>
            <person name="Korhonen P.K."/>
            <person name="Edoardo P."/>
            <person name="Giuseppe L.R."/>
            <person name="Gasser R.B."/>
        </authorList>
    </citation>
    <scope>NUCLEOTIDE SEQUENCE [LARGE SCALE GENOMIC DNA]</scope>
    <source>
        <strain evidence="1">ISS13</strain>
        <strain evidence="3">ISS176</strain>
        <strain evidence="2">ISS588</strain>
    </source>
</reference>
<dbReference type="Proteomes" id="UP000054632">
    <property type="component" value="Unassembled WGS sequence"/>
</dbReference>
<gene>
    <name evidence="1" type="ORF">T4A_11313</name>
    <name evidence="2" type="ORF">T4B_11321</name>
    <name evidence="3" type="ORF">T4C_1747</name>
</gene>
<dbReference type="Proteomes" id="UP000054805">
    <property type="component" value="Unassembled WGS sequence"/>
</dbReference>
<dbReference type="Proteomes" id="UP000054826">
    <property type="component" value="Unassembled WGS sequence"/>
</dbReference>